<protein>
    <submittedName>
        <fullName evidence="1">Uncharacterized protein</fullName>
    </submittedName>
</protein>
<reference evidence="1" key="1">
    <citation type="submission" date="2021-05" db="EMBL/GenBank/DDBJ databases">
        <authorList>
            <person name="Scholz U."/>
            <person name="Mascher M."/>
            <person name="Fiebig A."/>
        </authorList>
    </citation>
    <scope>NUCLEOTIDE SEQUENCE [LARGE SCALE GENOMIC DNA]</scope>
</reference>
<keyword evidence="2" id="KW-1185">Reference proteome</keyword>
<evidence type="ECO:0000313" key="2">
    <source>
        <dbReference type="Proteomes" id="UP001732700"/>
    </source>
</evidence>
<name>A0ACD5XI18_AVESA</name>
<organism evidence="1 2">
    <name type="scientific">Avena sativa</name>
    <name type="common">Oat</name>
    <dbReference type="NCBI Taxonomy" id="4498"/>
    <lineage>
        <taxon>Eukaryota</taxon>
        <taxon>Viridiplantae</taxon>
        <taxon>Streptophyta</taxon>
        <taxon>Embryophyta</taxon>
        <taxon>Tracheophyta</taxon>
        <taxon>Spermatophyta</taxon>
        <taxon>Magnoliopsida</taxon>
        <taxon>Liliopsida</taxon>
        <taxon>Poales</taxon>
        <taxon>Poaceae</taxon>
        <taxon>BOP clade</taxon>
        <taxon>Pooideae</taxon>
        <taxon>Poodae</taxon>
        <taxon>Poeae</taxon>
        <taxon>Poeae Chloroplast Group 1 (Aveneae type)</taxon>
        <taxon>Aveninae</taxon>
        <taxon>Avena</taxon>
    </lineage>
</organism>
<proteinExistence type="predicted"/>
<sequence length="597" mass="66248">MSLECLDDQCTPSVSGPPSEEKSAPVMTQETGTLISAANHHFLTTNSSMVLMVMDENIAVLLLSLFPVLLAVYLRRRHPAAAPSENHCPHPNRVLGNTVPFLLNLHRFLDWATDLLAAAPASTIEVRGALGLGSGVATASPEAVDHLLRANFPNYVKGARFAVPFADLLGRGMFLADGRLWSLQRKLASYSFSSRSLRRFSDRVLRAHLRRSLVPLLDAAAGSGEPVDLQDVLRRFSFDNICSVAFGVESSTLLELEAGGQRQRRRQHEAFFAAFDDAVEISFARILHPTTLAWRAMRLANVGSERRMREAIGVVDEYVMGMVEASEQSRARGAEDEHERHLLSRFAEAMDEEAALGGDLGAMFESPEAKRRFLRDVVVSFVLAGKDTTSSALTWFFWLLAANPRCERRVHEEVTRLHRPVHDAESDDDGGYEELKGMHYLHAAITEAMRLYPPVPINSRVAAAADVLPDGTVVRAGWFADYSAYAMGRMPQLWGARCREFLPERWLDDAHSEFMAADAAKYPVFHAGPRACLGKEMAYVQMKAVAAAVIRKFQVEPLRAPASMDAPPPYEMAVTLRMKGGLPVRIRRREDPARKCR</sequence>
<evidence type="ECO:0000313" key="1">
    <source>
        <dbReference type="EnsemblPlants" id="AVESA.00010b.r2.4DG0776590.1.CDS.1"/>
    </source>
</evidence>
<accession>A0ACD5XI18</accession>
<dbReference type="EnsemblPlants" id="AVESA.00010b.r2.4DG0776590.1">
    <property type="protein sequence ID" value="AVESA.00010b.r2.4DG0776590.1.CDS.1"/>
    <property type="gene ID" value="AVESA.00010b.r2.4DG0776590"/>
</dbReference>
<dbReference type="Proteomes" id="UP001732700">
    <property type="component" value="Chromosome 4D"/>
</dbReference>
<reference evidence="1" key="2">
    <citation type="submission" date="2025-09" db="UniProtKB">
        <authorList>
            <consortium name="EnsemblPlants"/>
        </authorList>
    </citation>
    <scope>IDENTIFICATION</scope>
</reference>